<dbReference type="InterPro" id="IPR036412">
    <property type="entry name" value="HAD-like_sf"/>
</dbReference>
<dbReference type="EMBL" id="BKAG01000054">
    <property type="protein sequence ID" value="GEP45612.1"/>
    <property type="molecule type" value="Genomic_DNA"/>
</dbReference>
<evidence type="ECO:0008006" key="3">
    <source>
        <dbReference type="Google" id="ProtNLM"/>
    </source>
</evidence>
<dbReference type="GO" id="GO:0005829">
    <property type="term" value="C:cytosol"/>
    <property type="evidence" value="ECO:0007669"/>
    <property type="project" value="TreeGrafter"/>
</dbReference>
<dbReference type="CDD" id="cd01427">
    <property type="entry name" value="HAD_like"/>
    <property type="match status" value="1"/>
</dbReference>
<dbReference type="NCBIfam" id="TIGR01484">
    <property type="entry name" value="HAD-SF-IIB"/>
    <property type="match status" value="1"/>
</dbReference>
<comment type="caution">
    <text evidence="1">The sequence shown here is derived from an EMBL/GenBank/DDBJ whole genome shotgun (WGS) entry which is preliminary data.</text>
</comment>
<evidence type="ECO:0000313" key="1">
    <source>
        <dbReference type="EMBL" id="GEP45612.1"/>
    </source>
</evidence>
<dbReference type="InterPro" id="IPR023214">
    <property type="entry name" value="HAD_sf"/>
</dbReference>
<dbReference type="GO" id="GO:0016791">
    <property type="term" value="F:phosphatase activity"/>
    <property type="evidence" value="ECO:0007669"/>
    <property type="project" value="TreeGrafter"/>
</dbReference>
<dbReference type="Gene3D" id="3.40.50.1000">
    <property type="entry name" value="HAD superfamily/HAD-like"/>
    <property type="match status" value="1"/>
</dbReference>
<dbReference type="Proteomes" id="UP000321577">
    <property type="component" value="Unassembled WGS sequence"/>
</dbReference>
<dbReference type="OrthoDB" id="9781413at2"/>
<reference evidence="1 2" key="1">
    <citation type="submission" date="2019-07" db="EMBL/GenBank/DDBJ databases">
        <title>Whole genome shotgun sequence of Brevifollis gellanilyticus NBRC 108608.</title>
        <authorList>
            <person name="Hosoyama A."/>
            <person name="Uohara A."/>
            <person name="Ohji S."/>
            <person name="Ichikawa N."/>
        </authorList>
    </citation>
    <scope>NUCLEOTIDE SEQUENCE [LARGE SCALE GENOMIC DNA]</scope>
    <source>
        <strain evidence="1 2">NBRC 108608</strain>
    </source>
</reference>
<dbReference type="PANTHER" id="PTHR10000:SF8">
    <property type="entry name" value="HAD SUPERFAMILY HYDROLASE-LIKE, TYPE 3"/>
    <property type="match status" value="1"/>
</dbReference>
<organism evidence="1 2">
    <name type="scientific">Brevifollis gellanilyticus</name>
    <dbReference type="NCBI Taxonomy" id="748831"/>
    <lineage>
        <taxon>Bacteria</taxon>
        <taxon>Pseudomonadati</taxon>
        <taxon>Verrucomicrobiota</taxon>
        <taxon>Verrucomicrobiia</taxon>
        <taxon>Verrucomicrobiales</taxon>
        <taxon>Verrucomicrobiaceae</taxon>
    </lineage>
</organism>
<dbReference type="PANTHER" id="PTHR10000">
    <property type="entry name" value="PHOSPHOSERINE PHOSPHATASE"/>
    <property type="match status" value="1"/>
</dbReference>
<dbReference type="Pfam" id="PF08282">
    <property type="entry name" value="Hydrolase_3"/>
    <property type="match status" value="2"/>
</dbReference>
<sequence>MSTNQSSRLLALATDYDGTLAHNGNVNENTLAGLERLKQAGYRLILVTGRELNELISIFPQITMFDLAVMENGAVLFHPHTGAIESLVEPPSSDFVKRLLDSGIPVQVGKAIVATWEPHENVVLQIIKEMGLELQVIFNKGAVMILPSGINKAAGLLAALKQLGLEPQQVAGIGDAENDHAFLEICGYSAAVSNALPAIKDKVHLVTQADHGEGVVELIGHLLATPETTAP</sequence>
<evidence type="ECO:0000313" key="2">
    <source>
        <dbReference type="Proteomes" id="UP000321577"/>
    </source>
</evidence>
<dbReference type="GO" id="GO:0000287">
    <property type="term" value="F:magnesium ion binding"/>
    <property type="evidence" value="ECO:0007669"/>
    <property type="project" value="TreeGrafter"/>
</dbReference>
<gene>
    <name evidence="1" type="ORF">BGE01nite_49030</name>
</gene>
<dbReference type="SUPFAM" id="SSF56784">
    <property type="entry name" value="HAD-like"/>
    <property type="match status" value="1"/>
</dbReference>
<dbReference type="InterPro" id="IPR006379">
    <property type="entry name" value="HAD-SF_hydro_IIB"/>
</dbReference>
<keyword evidence="2" id="KW-1185">Reference proteome</keyword>
<dbReference type="RefSeq" id="WP_146854669.1">
    <property type="nucleotide sequence ID" value="NZ_BKAG01000054.1"/>
</dbReference>
<accession>A0A512MFU7</accession>
<proteinExistence type="predicted"/>
<dbReference type="Gene3D" id="3.90.1070.10">
    <property type="match status" value="1"/>
</dbReference>
<protein>
    <recommendedName>
        <fullName evidence="3">Haloacid dehalogenase</fullName>
    </recommendedName>
</protein>
<name>A0A512MFU7_9BACT</name>
<dbReference type="AlphaFoldDB" id="A0A512MFU7"/>